<dbReference type="AlphaFoldDB" id="A0A9D4TMD3"/>
<dbReference type="Gene3D" id="3.20.20.100">
    <property type="entry name" value="NADP-dependent oxidoreductase domain"/>
    <property type="match status" value="1"/>
</dbReference>
<feature type="domain" description="NADP-dependent oxidoreductase" evidence="1">
    <location>
        <begin position="16"/>
        <end position="349"/>
    </location>
</feature>
<dbReference type="PANTHER" id="PTHR43147:SF2">
    <property type="entry name" value="NADP-DEPENDENT OXIDOREDUCTASE DOMAIN-CONTAINING PROTEIN"/>
    <property type="match status" value="1"/>
</dbReference>
<dbReference type="Pfam" id="PF00248">
    <property type="entry name" value="Aldo_ket_red"/>
    <property type="match status" value="1"/>
</dbReference>
<reference evidence="2" key="2">
    <citation type="submission" date="2020-11" db="EMBL/GenBank/DDBJ databases">
        <authorList>
            <person name="Cecchin M."/>
            <person name="Marcolungo L."/>
            <person name="Rossato M."/>
            <person name="Girolomoni L."/>
            <person name="Cosentino E."/>
            <person name="Cuine S."/>
            <person name="Li-Beisson Y."/>
            <person name="Delledonne M."/>
            <person name="Ballottari M."/>
        </authorList>
    </citation>
    <scope>NUCLEOTIDE SEQUENCE</scope>
    <source>
        <strain evidence="2">211/11P</strain>
        <tissue evidence="2">Whole cell</tissue>
    </source>
</reference>
<reference evidence="2" key="1">
    <citation type="journal article" date="2019" name="Plant J.">
        <title>Chlorella vulgaris genome assembly and annotation reveals the molecular basis for metabolic acclimation to high light conditions.</title>
        <authorList>
            <person name="Cecchin M."/>
            <person name="Marcolungo L."/>
            <person name="Rossato M."/>
            <person name="Girolomoni L."/>
            <person name="Cosentino E."/>
            <person name="Cuine S."/>
            <person name="Li-Beisson Y."/>
            <person name="Delledonne M."/>
            <person name="Ballottari M."/>
        </authorList>
    </citation>
    <scope>NUCLEOTIDE SEQUENCE</scope>
    <source>
        <strain evidence="2">211/11P</strain>
    </source>
</reference>
<evidence type="ECO:0000313" key="2">
    <source>
        <dbReference type="EMBL" id="KAI3429619.1"/>
    </source>
</evidence>
<name>A0A9D4TMD3_CHLVU</name>
<dbReference type="OrthoDB" id="2310150at2759"/>
<dbReference type="CDD" id="cd19094">
    <property type="entry name" value="AKR_Tas-like"/>
    <property type="match status" value="1"/>
</dbReference>
<comment type="caution">
    <text evidence="2">The sequence shown here is derived from an EMBL/GenBank/DDBJ whole genome shotgun (WGS) entry which is preliminary data.</text>
</comment>
<dbReference type="SUPFAM" id="SSF51430">
    <property type="entry name" value="NAD(P)-linked oxidoreductase"/>
    <property type="match status" value="1"/>
</dbReference>
<sequence length="358" mass="38250">MDMRQLGGSDLQVSGLCLGTMLFGESTSGVQAEQLLGQAVDAGINFFDTAEMYPVPQAADTQGRSEAILGTWLRRQRQVPRSSLVLATKVAGPGGMEWLRGGPLRLDAANITAALDASLARLGTDHVDLLQLHWPDRYVPMFGDLDFDPTMAYAACSFEEQLEALVRAVTAGKVRHVGLSNETPYGLLSFCQLARGRRAELPSGIVSLQNAYSLLCRTFDAGLAECCQAEKVSLLAYSPLAMGLLTGKYQTEGGGPPEARLNRYRGRYAEAESRYGPKPNVSDAVAAYCQLAADWGLSGASLALRFVLGRPLVASAVVGATSQQQLQQLVDAARQPPLDPGLAAAVDAIHQRFPNPTP</sequence>
<dbReference type="InterPro" id="IPR036812">
    <property type="entry name" value="NAD(P)_OxRdtase_dom_sf"/>
</dbReference>
<dbReference type="PANTHER" id="PTHR43147">
    <property type="entry name" value="PROTEIN TAS"/>
    <property type="match status" value="1"/>
</dbReference>
<accession>A0A9D4TMD3</accession>
<evidence type="ECO:0000313" key="3">
    <source>
        <dbReference type="Proteomes" id="UP001055712"/>
    </source>
</evidence>
<evidence type="ECO:0000259" key="1">
    <source>
        <dbReference type="Pfam" id="PF00248"/>
    </source>
</evidence>
<dbReference type="EMBL" id="SIDB01000008">
    <property type="protein sequence ID" value="KAI3429619.1"/>
    <property type="molecule type" value="Genomic_DNA"/>
</dbReference>
<proteinExistence type="predicted"/>
<gene>
    <name evidence="2" type="ORF">D9Q98_005705</name>
</gene>
<dbReference type="Proteomes" id="UP001055712">
    <property type="component" value="Unassembled WGS sequence"/>
</dbReference>
<protein>
    <recommendedName>
        <fullName evidence="1">NADP-dependent oxidoreductase domain-containing protein</fullName>
    </recommendedName>
</protein>
<dbReference type="InterPro" id="IPR023210">
    <property type="entry name" value="NADP_OxRdtase_dom"/>
</dbReference>
<organism evidence="2 3">
    <name type="scientific">Chlorella vulgaris</name>
    <name type="common">Green alga</name>
    <dbReference type="NCBI Taxonomy" id="3077"/>
    <lineage>
        <taxon>Eukaryota</taxon>
        <taxon>Viridiplantae</taxon>
        <taxon>Chlorophyta</taxon>
        <taxon>core chlorophytes</taxon>
        <taxon>Trebouxiophyceae</taxon>
        <taxon>Chlorellales</taxon>
        <taxon>Chlorellaceae</taxon>
        <taxon>Chlorella clade</taxon>
        <taxon>Chlorella</taxon>
    </lineage>
</organism>
<keyword evidence="3" id="KW-1185">Reference proteome</keyword>